<evidence type="ECO:0000313" key="2">
    <source>
        <dbReference type="Proteomes" id="UP000186230"/>
    </source>
</evidence>
<accession>A0A1L7I1K1</accession>
<dbReference type="STRING" id="1229726.GRFL_0329"/>
<protein>
    <submittedName>
        <fullName evidence="1">Uncharacterized protein</fullName>
    </submittedName>
</protein>
<keyword evidence="2" id="KW-1185">Reference proteome</keyword>
<dbReference type="AlphaFoldDB" id="A0A1L7I1K1"/>
<dbReference type="Proteomes" id="UP000186230">
    <property type="component" value="Chromosome"/>
</dbReference>
<gene>
    <name evidence="1" type="ORF">GRFL_0329</name>
</gene>
<organism evidence="1 2">
    <name type="scientific">Christiangramia flava JLT2011</name>
    <dbReference type="NCBI Taxonomy" id="1229726"/>
    <lineage>
        <taxon>Bacteria</taxon>
        <taxon>Pseudomonadati</taxon>
        <taxon>Bacteroidota</taxon>
        <taxon>Flavobacteriia</taxon>
        <taxon>Flavobacteriales</taxon>
        <taxon>Flavobacteriaceae</taxon>
        <taxon>Christiangramia</taxon>
    </lineage>
</organism>
<dbReference type="KEGG" id="gfl:GRFL_0329"/>
<sequence length="43" mass="5124">MKIFSCEMEKFRDRFGKLLLISPLFATSEKRKTKALKFRNKSV</sequence>
<dbReference type="EMBL" id="CP016359">
    <property type="protein sequence ID" value="APU67053.1"/>
    <property type="molecule type" value="Genomic_DNA"/>
</dbReference>
<evidence type="ECO:0000313" key="1">
    <source>
        <dbReference type="EMBL" id="APU67053.1"/>
    </source>
</evidence>
<reference evidence="1 2" key="1">
    <citation type="submission" date="2016-07" db="EMBL/GenBank/DDBJ databases">
        <title>Multi-omics approach to identify versatile polysaccharide utilization systems of a marine flavobacterium Gramella flava.</title>
        <authorList>
            <person name="Tang K."/>
        </authorList>
    </citation>
    <scope>NUCLEOTIDE SEQUENCE [LARGE SCALE GENOMIC DNA]</scope>
    <source>
        <strain evidence="1 2">JLT2011</strain>
    </source>
</reference>
<name>A0A1L7I1K1_9FLAO</name>
<proteinExistence type="predicted"/>